<feature type="compositionally biased region" description="Basic residues" evidence="1">
    <location>
        <begin position="56"/>
        <end position="71"/>
    </location>
</feature>
<protein>
    <submittedName>
        <fullName evidence="2">Uncharacterized protein</fullName>
    </submittedName>
</protein>
<evidence type="ECO:0000256" key="1">
    <source>
        <dbReference type="SAM" id="MobiDB-lite"/>
    </source>
</evidence>
<feature type="region of interest" description="Disordered" evidence="1">
    <location>
        <begin position="54"/>
        <end position="80"/>
    </location>
</feature>
<organism evidence="2 3">
    <name type="scientific">Stieleria marina</name>
    <dbReference type="NCBI Taxonomy" id="1930275"/>
    <lineage>
        <taxon>Bacteria</taxon>
        <taxon>Pseudomonadati</taxon>
        <taxon>Planctomycetota</taxon>
        <taxon>Planctomycetia</taxon>
        <taxon>Pirellulales</taxon>
        <taxon>Pirellulaceae</taxon>
        <taxon>Stieleria</taxon>
    </lineage>
</organism>
<proteinExistence type="predicted"/>
<accession>A0A517NPN2</accession>
<name>A0A517NPN2_9BACT</name>
<sequence length="80" mass="8827">MNANMNLFEWVRDSVRRSVLLGFSDAVEQIGLPSTDEEIHPNVSALLQVGDAAGKTKARKTRGSGRKRLGKTLKEMNAEE</sequence>
<reference evidence="2 3" key="1">
    <citation type="submission" date="2019-02" db="EMBL/GenBank/DDBJ databases">
        <title>Deep-cultivation of Planctomycetes and their phenomic and genomic characterization uncovers novel biology.</title>
        <authorList>
            <person name="Wiegand S."/>
            <person name="Jogler M."/>
            <person name="Boedeker C."/>
            <person name="Pinto D."/>
            <person name="Vollmers J."/>
            <person name="Rivas-Marin E."/>
            <person name="Kohn T."/>
            <person name="Peeters S.H."/>
            <person name="Heuer A."/>
            <person name="Rast P."/>
            <person name="Oberbeckmann S."/>
            <person name="Bunk B."/>
            <person name="Jeske O."/>
            <person name="Meyerdierks A."/>
            <person name="Storesund J.E."/>
            <person name="Kallscheuer N."/>
            <person name="Luecker S."/>
            <person name="Lage O.M."/>
            <person name="Pohl T."/>
            <person name="Merkel B.J."/>
            <person name="Hornburger P."/>
            <person name="Mueller R.-W."/>
            <person name="Bruemmer F."/>
            <person name="Labrenz M."/>
            <person name="Spormann A.M."/>
            <person name="Op den Camp H."/>
            <person name="Overmann J."/>
            <person name="Amann R."/>
            <person name="Jetten M.S.M."/>
            <person name="Mascher T."/>
            <person name="Medema M.H."/>
            <person name="Devos D.P."/>
            <person name="Kaster A.-K."/>
            <person name="Ovreas L."/>
            <person name="Rohde M."/>
            <person name="Galperin M.Y."/>
            <person name="Jogler C."/>
        </authorList>
    </citation>
    <scope>NUCLEOTIDE SEQUENCE [LARGE SCALE GENOMIC DNA]</scope>
    <source>
        <strain evidence="2 3">K23_9</strain>
    </source>
</reference>
<evidence type="ECO:0000313" key="2">
    <source>
        <dbReference type="EMBL" id="QDT09083.1"/>
    </source>
</evidence>
<dbReference type="EMBL" id="CP036526">
    <property type="protein sequence ID" value="QDT09083.1"/>
    <property type="molecule type" value="Genomic_DNA"/>
</dbReference>
<gene>
    <name evidence="2" type="ORF">K239x_10260</name>
</gene>
<dbReference type="AlphaFoldDB" id="A0A517NPN2"/>
<keyword evidence="3" id="KW-1185">Reference proteome</keyword>
<evidence type="ECO:0000313" key="3">
    <source>
        <dbReference type="Proteomes" id="UP000319817"/>
    </source>
</evidence>
<dbReference type="OrthoDB" id="292113at2"/>
<dbReference type="Proteomes" id="UP000319817">
    <property type="component" value="Chromosome"/>
</dbReference>